<dbReference type="RefSeq" id="WP_342160602.1">
    <property type="nucleotide sequence ID" value="NZ_JBCDNA010000002.1"/>
</dbReference>
<dbReference type="Proteomes" id="UP001474120">
    <property type="component" value="Unassembled WGS sequence"/>
</dbReference>
<proteinExistence type="predicted"/>
<feature type="domain" description="SHOCT" evidence="2">
    <location>
        <begin position="42"/>
        <end position="68"/>
    </location>
</feature>
<evidence type="ECO:0000256" key="1">
    <source>
        <dbReference type="SAM" id="Phobius"/>
    </source>
</evidence>
<dbReference type="InterPro" id="IPR018649">
    <property type="entry name" value="SHOCT"/>
</dbReference>
<keyword evidence="1" id="KW-0472">Membrane</keyword>
<dbReference type="Pfam" id="PF09851">
    <property type="entry name" value="SHOCT"/>
    <property type="match status" value="1"/>
</dbReference>
<comment type="caution">
    <text evidence="3">The sequence shown here is derived from an EMBL/GenBank/DDBJ whole genome shotgun (WGS) entry which is preliminary data.</text>
</comment>
<feature type="transmembrane region" description="Helical" evidence="1">
    <location>
        <begin position="12"/>
        <end position="31"/>
    </location>
</feature>
<evidence type="ECO:0000313" key="4">
    <source>
        <dbReference type="Proteomes" id="UP001474120"/>
    </source>
</evidence>
<name>A0ABU9L5N1_9FLAO</name>
<sequence>MHHGDGYFWGMYFLWWIAGLFVLIGIFWFLYQTSLRRSKKDDSLEILKKRFANGQISKEEYEESKKILEEDL</sequence>
<protein>
    <submittedName>
        <fullName evidence="3">SHOCT domain-containing protein</fullName>
    </submittedName>
</protein>
<keyword evidence="1" id="KW-0812">Transmembrane</keyword>
<accession>A0ABU9L5N1</accession>
<reference evidence="3 4" key="1">
    <citation type="submission" date="2024-04" db="EMBL/GenBank/DDBJ databases">
        <title>whole genome sequencing of Lutimonas vermicola strain IMCC1616.</title>
        <authorList>
            <person name="Bae S.S."/>
        </authorList>
    </citation>
    <scope>NUCLEOTIDE SEQUENCE [LARGE SCALE GENOMIC DNA]</scope>
    <source>
        <strain evidence="3 4">IMCC1616</strain>
    </source>
</reference>
<evidence type="ECO:0000259" key="2">
    <source>
        <dbReference type="Pfam" id="PF09851"/>
    </source>
</evidence>
<gene>
    <name evidence="3" type="ORF">AABB81_11170</name>
</gene>
<keyword evidence="4" id="KW-1185">Reference proteome</keyword>
<organism evidence="3 4">
    <name type="scientific">Lutimonas vermicola</name>
    <dbReference type="NCBI Taxonomy" id="414288"/>
    <lineage>
        <taxon>Bacteria</taxon>
        <taxon>Pseudomonadati</taxon>
        <taxon>Bacteroidota</taxon>
        <taxon>Flavobacteriia</taxon>
        <taxon>Flavobacteriales</taxon>
        <taxon>Flavobacteriaceae</taxon>
        <taxon>Lutimonas</taxon>
    </lineage>
</organism>
<keyword evidence="1" id="KW-1133">Transmembrane helix</keyword>
<dbReference type="EMBL" id="JBCDNA010000002">
    <property type="protein sequence ID" value="MEL4456460.1"/>
    <property type="molecule type" value="Genomic_DNA"/>
</dbReference>
<evidence type="ECO:0000313" key="3">
    <source>
        <dbReference type="EMBL" id="MEL4456460.1"/>
    </source>
</evidence>